<keyword evidence="2" id="KW-1185">Reference proteome</keyword>
<proteinExistence type="predicted"/>
<protein>
    <submittedName>
        <fullName evidence="1">Uncharacterized protein</fullName>
    </submittedName>
</protein>
<gene>
    <name evidence="1" type="ORF">HKX40_07560</name>
</gene>
<reference evidence="1 2" key="1">
    <citation type="submission" date="2020-05" db="EMBL/GenBank/DDBJ databases">
        <authorList>
            <person name="Niu N."/>
        </authorList>
    </citation>
    <scope>NUCLEOTIDE SEQUENCE [LARGE SCALE GENOMIC DNA]</scope>
    <source>
        <strain evidence="1 2">LMG10982</strain>
    </source>
</reference>
<organism evidence="1 2">
    <name type="scientific">Pelistega europaea</name>
    <dbReference type="NCBI Taxonomy" id="106147"/>
    <lineage>
        <taxon>Bacteria</taxon>
        <taxon>Pseudomonadati</taxon>
        <taxon>Pseudomonadota</taxon>
        <taxon>Betaproteobacteria</taxon>
        <taxon>Burkholderiales</taxon>
        <taxon>Alcaligenaceae</taxon>
        <taxon>Pelistega</taxon>
    </lineage>
</organism>
<evidence type="ECO:0000313" key="2">
    <source>
        <dbReference type="Proteomes" id="UP000541421"/>
    </source>
</evidence>
<evidence type="ECO:0000313" key="1">
    <source>
        <dbReference type="EMBL" id="NOL49991.1"/>
    </source>
</evidence>
<comment type="caution">
    <text evidence="1">The sequence shown here is derived from an EMBL/GenBank/DDBJ whole genome shotgun (WGS) entry which is preliminary data.</text>
</comment>
<name>A0A7Y4LD13_9BURK</name>
<dbReference type="Proteomes" id="UP000541421">
    <property type="component" value="Unassembled WGS sequence"/>
</dbReference>
<dbReference type="RefSeq" id="WP_171588974.1">
    <property type="nucleotide sequence ID" value="NZ_JABGBO010000007.1"/>
</dbReference>
<dbReference type="EMBL" id="JABGBO010000007">
    <property type="protein sequence ID" value="NOL49991.1"/>
    <property type="molecule type" value="Genomic_DNA"/>
</dbReference>
<accession>A0A7Y4LD13</accession>
<dbReference type="AlphaFoldDB" id="A0A7Y4LD13"/>
<sequence length="50" mass="5395">MKLLNRLRHEFSGQVAARAVKQSGAKKPSKAALALLPKLVPEATLKASLR</sequence>